<accession>A0A518HDU0</accession>
<gene>
    <name evidence="1" type="ORF">ElP_68250</name>
</gene>
<organism evidence="1 2">
    <name type="scientific">Tautonia plasticadhaerens</name>
    <dbReference type="NCBI Taxonomy" id="2527974"/>
    <lineage>
        <taxon>Bacteria</taxon>
        <taxon>Pseudomonadati</taxon>
        <taxon>Planctomycetota</taxon>
        <taxon>Planctomycetia</taxon>
        <taxon>Isosphaerales</taxon>
        <taxon>Isosphaeraceae</taxon>
        <taxon>Tautonia</taxon>
    </lineage>
</organism>
<keyword evidence="2" id="KW-1185">Reference proteome</keyword>
<dbReference type="Proteomes" id="UP000317835">
    <property type="component" value="Chromosome"/>
</dbReference>
<evidence type="ECO:0000313" key="2">
    <source>
        <dbReference type="Proteomes" id="UP000317835"/>
    </source>
</evidence>
<protein>
    <submittedName>
        <fullName evidence="1">Uncharacterized protein</fullName>
    </submittedName>
</protein>
<sequence>MPTLMSLCPTCGKPTPHHSAGFNSKQTDADGRVHQEMECAICKISTKVYFAQGTNEFQENLEAPNDTDAFYEGADVKPQD</sequence>
<dbReference type="AlphaFoldDB" id="A0A518HDU0"/>
<evidence type="ECO:0000313" key="1">
    <source>
        <dbReference type="EMBL" id="QDV38866.1"/>
    </source>
</evidence>
<dbReference type="RefSeq" id="WP_145277697.1">
    <property type="nucleotide sequence ID" value="NZ_CP036426.1"/>
</dbReference>
<reference evidence="1 2" key="1">
    <citation type="submission" date="2019-02" db="EMBL/GenBank/DDBJ databases">
        <title>Deep-cultivation of Planctomycetes and their phenomic and genomic characterization uncovers novel biology.</title>
        <authorList>
            <person name="Wiegand S."/>
            <person name="Jogler M."/>
            <person name="Boedeker C."/>
            <person name="Pinto D."/>
            <person name="Vollmers J."/>
            <person name="Rivas-Marin E."/>
            <person name="Kohn T."/>
            <person name="Peeters S.H."/>
            <person name="Heuer A."/>
            <person name="Rast P."/>
            <person name="Oberbeckmann S."/>
            <person name="Bunk B."/>
            <person name="Jeske O."/>
            <person name="Meyerdierks A."/>
            <person name="Storesund J.E."/>
            <person name="Kallscheuer N."/>
            <person name="Luecker S."/>
            <person name="Lage O.M."/>
            <person name="Pohl T."/>
            <person name="Merkel B.J."/>
            <person name="Hornburger P."/>
            <person name="Mueller R.-W."/>
            <person name="Bruemmer F."/>
            <person name="Labrenz M."/>
            <person name="Spormann A.M."/>
            <person name="Op den Camp H."/>
            <person name="Overmann J."/>
            <person name="Amann R."/>
            <person name="Jetten M.S.M."/>
            <person name="Mascher T."/>
            <person name="Medema M.H."/>
            <person name="Devos D.P."/>
            <person name="Kaster A.-K."/>
            <person name="Ovreas L."/>
            <person name="Rohde M."/>
            <person name="Galperin M.Y."/>
            <person name="Jogler C."/>
        </authorList>
    </citation>
    <scope>NUCLEOTIDE SEQUENCE [LARGE SCALE GENOMIC DNA]</scope>
    <source>
        <strain evidence="1 2">ElP</strain>
    </source>
</reference>
<dbReference type="KEGG" id="tpla:ElP_68250"/>
<proteinExistence type="predicted"/>
<name>A0A518HDU0_9BACT</name>
<dbReference type="EMBL" id="CP036426">
    <property type="protein sequence ID" value="QDV38866.1"/>
    <property type="molecule type" value="Genomic_DNA"/>
</dbReference>